<accession>A0A8S5S6J8</accession>
<evidence type="ECO:0000313" key="1">
    <source>
        <dbReference type="EMBL" id="DAF46534.1"/>
    </source>
</evidence>
<dbReference type="NCBIfam" id="TIGR01563">
    <property type="entry name" value="gp16_SPP1"/>
    <property type="match status" value="1"/>
</dbReference>
<dbReference type="InterPro" id="IPR008767">
    <property type="entry name" value="Phage_SPP1_head-tail_adaptor"/>
</dbReference>
<protein>
    <submittedName>
        <fullName evidence="1">Head tail adaptor</fullName>
    </submittedName>
</protein>
<sequence>MNTFNDDVTLIKREQKGFDDYGNPKIEVTRTNLMCNVRSIYRSEFYQASTADYKPTIQITIHDFEYNNEQEVEYKGKTLWVIRAYKDYELIELTLGEKLGGM</sequence>
<name>A0A8S5S6J8_9CAUD</name>
<proteinExistence type="predicted"/>
<organism evidence="1">
    <name type="scientific">Myoviridae sp. ct1ba2</name>
    <dbReference type="NCBI Taxonomy" id="2827654"/>
    <lineage>
        <taxon>Viruses</taxon>
        <taxon>Duplodnaviria</taxon>
        <taxon>Heunggongvirae</taxon>
        <taxon>Uroviricota</taxon>
        <taxon>Caudoviricetes</taxon>
    </lineage>
</organism>
<dbReference type="EMBL" id="BK032540">
    <property type="protein sequence ID" value="DAF46534.1"/>
    <property type="molecule type" value="Genomic_DNA"/>
</dbReference>
<reference evidence="1" key="1">
    <citation type="journal article" date="2021" name="Proc. Natl. Acad. Sci. U.S.A.">
        <title>A Catalog of Tens of Thousands of Viruses from Human Metagenomes Reveals Hidden Associations with Chronic Diseases.</title>
        <authorList>
            <person name="Tisza M.J."/>
            <person name="Buck C.B."/>
        </authorList>
    </citation>
    <scope>NUCLEOTIDE SEQUENCE</scope>
    <source>
        <strain evidence="1">Ct1ba2</strain>
    </source>
</reference>